<name>A0A0C3RYP2_PHLG1</name>
<feature type="domain" description="Domain of unknown function at the cortex 1" evidence="1">
    <location>
        <begin position="3"/>
        <end position="208"/>
    </location>
</feature>
<evidence type="ECO:0000313" key="2">
    <source>
        <dbReference type="EMBL" id="KIP07291.1"/>
    </source>
</evidence>
<dbReference type="AlphaFoldDB" id="A0A0C3RYP2"/>
<dbReference type="HOGENOM" id="CLU_047849_1_1_1"/>
<dbReference type="EMBL" id="KN840500">
    <property type="protein sequence ID" value="KIP07291.1"/>
    <property type="molecule type" value="Genomic_DNA"/>
</dbReference>
<protein>
    <recommendedName>
        <fullName evidence="1">Domain of unknown function at the cortex 1 domain-containing protein</fullName>
    </recommendedName>
</protein>
<sequence length="226" mass="25338">MPRLRILAGPSPTDLNEIRANSGQATHIATDAFEGDVAVCIKNFADTEGNVHDSAYFKDRTDVTWSIQVQGRFLQEHSADEILFGNVFDRALPIPWGFSAILSFMQYMDPCMEQDLQSKEKPWALSPLMSTMTYFAHTRTDGAHQVPPFPPPKPVQEDTSQLRFKARDRPPELQDVHNPSARRTYCQNSEHRTGIILGPNDLITQTFATTTSPSVQQASRCSCQRG</sequence>
<dbReference type="PANTHER" id="PTHR34826">
    <property type="entry name" value="UPF0590 PROTEIN C409.17C"/>
    <property type="match status" value="1"/>
</dbReference>
<proteinExistence type="predicted"/>
<accession>A0A0C3RYP2</accession>
<organism evidence="2 3">
    <name type="scientific">Phlebiopsis gigantea (strain 11061_1 CR5-6)</name>
    <name type="common">White-rot fungus</name>
    <name type="synonym">Peniophora gigantea</name>
    <dbReference type="NCBI Taxonomy" id="745531"/>
    <lineage>
        <taxon>Eukaryota</taxon>
        <taxon>Fungi</taxon>
        <taxon>Dikarya</taxon>
        <taxon>Basidiomycota</taxon>
        <taxon>Agaricomycotina</taxon>
        <taxon>Agaricomycetes</taxon>
        <taxon>Polyporales</taxon>
        <taxon>Phanerochaetaceae</taxon>
        <taxon>Phlebiopsis</taxon>
    </lineage>
</organism>
<reference evidence="2 3" key="1">
    <citation type="journal article" date="2014" name="PLoS Genet.">
        <title>Analysis of the Phlebiopsis gigantea genome, transcriptome and secretome provides insight into its pioneer colonization strategies of wood.</title>
        <authorList>
            <person name="Hori C."/>
            <person name="Ishida T."/>
            <person name="Igarashi K."/>
            <person name="Samejima M."/>
            <person name="Suzuki H."/>
            <person name="Master E."/>
            <person name="Ferreira P."/>
            <person name="Ruiz-Duenas F.J."/>
            <person name="Held B."/>
            <person name="Canessa P."/>
            <person name="Larrondo L.F."/>
            <person name="Schmoll M."/>
            <person name="Druzhinina I.S."/>
            <person name="Kubicek C.P."/>
            <person name="Gaskell J.A."/>
            <person name="Kersten P."/>
            <person name="St John F."/>
            <person name="Glasner J."/>
            <person name="Sabat G."/>
            <person name="Splinter BonDurant S."/>
            <person name="Syed K."/>
            <person name="Yadav J."/>
            <person name="Mgbeahuruike A.C."/>
            <person name="Kovalchuk A."/>
            <person name="Asiegbu F.O."/>
            <person name="Lackner G."/>
            <person name="Hoffmeister D."/>
            <person name="Rencoret J."/>
            <person name="Gutierrez A."/>
            <person name="Sun H."/>
            <person name="Lindquist E."/>
            <person name="Barry K."/>
            <person name="Riley R."/>
            <person name="Grigoriev I.V."/>
            <person name="Henrissat B."/>
            <person name="Kues U."/>
            <person name="Berka R.M."/>
            <person name="Martinez A.T."/>
            <person name="Covert S.F."/>
            <person name="Blanchette R.A."/>
            <person name="Cullen D."/>
        </authorList>
    </citation>
    <scope>NUCLEOTIDE SEQUENCE [LARGE SCALE GENOMIC DNA]</scope>
    <source>
        <strain evidence="2 3">11061_1 CR5-6</strain>
    </source>
</reference>
<evidence type="ECO:0000259" key="1">
    <source>
        <dbReference type="Pfam" id="PF08588"/>
    </source>
</evidence>
<evidence type="ECO:0000313" key="3">
    <source>
        <dbReference type="Proteomes" id="UP000053257"/>
    </source>
</evidence>
<keyword evidence="3" id="KW-1185">Reference proteome</keyword>
<gene>
    <name evidence="2" type="ORF">PHLGIDRAFT_425605</name>
</gene>
<dbReference type="Pfam" id="PF08588">
    <property type="entry name" value="Duc1"/>
    <property type="match status" value="1"/>
</dbReference>
<dbReference type="Proteomes" id="UP000053257">
    <property type="component" value="Unassembled WGS sequence"/>
</dbReference>
<dbReference type="STRING" id="745531.A0A0C3RYP2"/>
<dbReference type="PANTHER" id="PTHR34826:SF2">
    <property type="entry name" value="UPF0590 PROTEIN C409.17C"/>
    <property type="match status" value="1"/>
</dbReference>
<dbReference type="InterPro" id="IPR013897">
    <property type="entry name" value="Duc1"/>
</dbReference>
<dbReference type="OrthoDB" id="2119945at2759"/>